<dbReference type="GO" id="GO:0004305">
    <property type="term" value="F:ethanolamine kinase activity"/>
    <property type="evidence" value="ECO:0007669"/>
    <property type="project" value="UniProtKB-EC"/>
</dbReference>
<dbReference type="Gene3D" id="3.90.1200.10">
    <property type="match status" value="1"/>
</dbReference>
<dbReference type="SUPFAM" id="SSF56112">
    <property type="entry name" value="Protein kinase-like (PK-like)"/>
    <property type="match status" value="1"/>
</dbReference>
<dbReference type="EMBL" id="BTSX01000006">
    <property type="protein sequence ID" value="GMT06934.1"/>
    <property type="molecule type" value="Genomic_DNA"/>
</dbReference>
<evidence type="ECO:0000313" key="7">
    <source>
        <dbReference type="Proteomes" id="UP001432027"/>
    </source>
</evidence>
<keyword evidence="2" id="KW-1208">Phospholipid metabolism</keyword>
<proteinExistence type="inferred from homology"/>
<comment type="pathway">
    <text evidence="3">Phospholipid metabolism; phosphatidylethanolamine biosynthesis; phosphatidylethanolamine from ethanolamine: step 1/3.</text>
</comment>
<dbReference type="InterPro" id="IPR011009">
    <property type="entry name" value="Kinase-like_dom_sf"/>
</dbReference>
<dbReference type="GO" id="GO:0005737">
    <property type="term" value="C:cytoplasm"/>
    <property type="evidence" value="ECO:0007669"/>
    <property type="project" value="TreeGrafter"/>
</dbReference>
<keyword evidence="1" id="KW-0443">Lipid metabolism</keyword>
<reference evidence="6" key="1">
    <citation type="submission" date="2023-10" db="EMBL/GenBank/DDBJ databases">
        <title>Genome assembly of Pristionchus species.</title>
        <authorList>
            <person name="Yoshida K."/>
            <person name="Sommer R.J."/>
        </authorList>
    </citation>
    <scope>NUCLEOTIDE SEQUENCE</scope>
    <source>
        <strain evidence="6">RS0144</strain>
    </source>
</reference>
<gene>
    <name evidence="6" type="ORF">PENTCL1PPCAC_29108</name>
</gene>
<protein>
    <recommendedName>
        <fullName evidence="5">ethanolamine kinase</fullName>
        <ecNumber evidence="5">2.7.1.82</ecNumber>
    </recommendedName>
</protein>
<keyword evidence="1" id="KW-0594">Phospholipid biosynthesis</keyword>
<dbReference type="PANTHER" id="PTHR22603:SF66">
    <property type="entry name" value="ETHANOLAMINE KINASE"/>
    <property type="match status" value="1"/>
</dbReference>
<evidence type="ECO:0000256" key="2">
    <source>
        <dbReference type="ARBA" id="ARBA00023264"/>
    </source>
</evidence>
<dbReference type="GO" id="GO:0006646">
    <property type="term" value="P:phosphatidylethanolamine biosynthetic process"/>
    <property type="evidence" value="ECO:0007669"/>
    <property type="project" value="TreeGrafter"/>
</dbReference>
<dbReference type="PANTHER" id="PTHR22603">
    <property type="entry name" value="CHOLINE/ETHANOALAMINE KINASE"/>
    <property type="match status" value="1"/>
</dbReference>
<organism evidence="6 7">
    <name type="scientific">Pristionchus entomophagus</name>
    <dbReference type="NCBI Taxonomy" id="358040"/>
    <lineage>
        <taxon>Eukaryota</taxon>
        <taxon>Metazoa</taxon>
        <taxon>Ecdysozoa</taxon>
        <taxon>Nematoda</taxon>
        <taxon>Chromadorea</taxon>
        <taxon>Rhabditida</taxon>
        <taxon>Rhabditina</taxon>
        <taxon>Diplogasteromorpha</taxon>
        <taxon>Diplogasteroidea</taxon>
        <taxon>Neodiplogasteridae</taxon>
        <taxon>Pristionchus</taxon>
    </lineage>
</organism>
<dbReference type="EC" id="2.7.1.82" evidence="5"/>
<dbReference type="Gene3D" id="3.30.200.20">
    <property type="entry name" value="Phosphorylase Kinase, domain 1"/>
    <property type="match status" value="1"/>
</dbReference>
<name>A0AAV5UIX8_9BILA</name>
<keyword evidence="1" id="KW-0444">Lipid biosynthesis</keyword>
<sequence length="353" mass="41016">MESIEVFDVSLPVEDITACKDIARILSCSIRKDWAIDQLETEVFTNGITNKIFSIFHKENRQDRLVYRVFGHGTDRIIDRKKELEQWQKLSAVGLAAKIIGRFHNGIVCEFLPGEPLKLHQLQWPEVQKAVAEVMSRMHELSIGGVPCAFPKMHQFIDNLRPEFGKNQARFEQEFGSVNFRNLSDDLQKKIEALNAGVVFCHNDLLIHNILIDETELLSNRNYAWTIANDTFIDSVRLFFIDYEYADANYELFDIANHFNEWAGVEDLDYSRCPDEKLKREFIEYYYACRKDGKQMDITAVMKQLPLFEAASHLFWASWALVQCQNSTINFDYLGYASSRFAQCKLKLSQYES</sequence>
<keyword evidence="7" id="KW-1185">Reference proteome</keyword>
<feature type="non-terminal residue" evidence="6">
    <location>
        <position position="353"/>
    </location>
</feature>
<evidence type="ECO:0000313" key="6">
    <source>
        <dbReference type="EMBL" id="GMT06934.1"/>
    </source>
</evidence>
<dbReference type="AlphaFoldDB" id="A0AAV5UIX8"/>
<accession>A0AAV5UIX8</accession>
<comment type="similarity">
    <text evidence="4">Belongs to the choline/ethanolamine kinase family.</text>
</comment>
<evidence type="ECO:0000256" key="4">
    <source>
        <dbReference type="ARBA" id="ARBA00038211"/>
    </source>
</evidence>
<evidence type="ECO:0000256" key="5">
    <source>
        <dbReference type="ARBA" id="ARBA00038874"/>
    </source>
</evidence>
<evidence type="ECO:0000256" key="1">
    <source>
        <dbReference type="ARBA" id="ARBA00023209"/>
    </source>
</evidence>
<dbReference type="Proteomes" id="UP001432027">
    <property type="component" value="Unassembled WGS sequence"/>
</dbReference>
<comment type="caution">
    <text evidence="6">The sequence shown here is derived from an EMBL/GenBank/DDBJ whole genome shotgun (WGS) entry which is preliminary data.</text>
</comment>
<dbReference type="Pfam" id="PF01633">
    <property type="entry name" value="Choline_kinase"/>
    <property type="match status" value="1"/>
</dbReference>
<evidence type="ECO:0000256" key="3">
    <source>
        <dbReference type="ARBA" id="ARBA00037883"/>
    </source>
</evidence>